<keyword evidence="1" id="KW-0597">Phosphoprotein</keyword>
<dbReference type="Gene3D" id="3.40.50.2300">
    <property type="match status" value="1"/>
</dbReference>
<reference evidence="3" key="2">
    <citation type="journal article" date="2021" name="Int. J. Syst. Evol. Microbiol.">
        <title>Geomonas silvestris sp. nov., Geomonas paludis sp. nov. and Geomonas limicola sp. nov., isolated from terrestrial environments, and emended description of the genus Geomonas.</title>
        <authorList>
            <person name="Itoh H."/>
            <person name="Xu Z."/>
            <person name="Masuda Y."/>
            <person name="Ushijima N."/>
            <person name="Hayakawa C."/>
            <person name="Shiratori Y."/>
            <person name="Senoo K."/>
        </authorList>
    </citation>
    <scope>NUCLEOTIDE SEQUENCE</scope>
    <source>
        <strain evidence="3">Red736</strain>
    </source>
</reference>
<dbReference type="EMBL" id="CP096574">
    <property type="protein sequence ID" value="UPU34667.1"/>
    <property type="molecule type" value="Genomic_DNA"/>
</dbReference>
<dbReference type="AlphaFoldDB" id="A0A6V8MY46"/>
<dbReference type="Proteomes" id="UP000568888">
    <property type="component" value="Unassembled WGS sequence"/>
</dbReference>
<dbReference type="InterPro" id="IPR011006">
    <property type="entry name" value="CheY-like_superfamily"/>
</dbReference>
<dbReference type="RefSeq" id="WP_183348731.1">
    <property type="nucleotide sequence ID" value="NZ_BLXY01000006.1"/>
</dbReference>
<reference evidence="5" key="1">
    <citation type="submission" date="2020-06" db="EMBL/GenBank/DDBJ databases">
        <title>Draft genomic sequecing of Geomonas sp. Red736.</title>
        <authorList>
            <person name="Itoh H."/>
            <person name="Xu Z.X."/>
            <person name="Ushijima N."/>
            <person name="Masuda Y."/>
            <person name="Shiratori Y."/>
            <person name="Senoo K."/>
        </authorList>
    </citation>
    <scope>NUCLEOTIDE SEQUENCE [LARGE SCALE GENOMIC DNA]</scope>
    <source>
        <strain evidence="5">Red736</strain>
    </source>
</reference>
<dbReference type="Proteomes" id="UP000831485">
    <property type="component" value="Chromosome"/>
</dbReference>
<name>A0A6V8MY46_9BACT</name>
<dbReference type="CDD" id="cd17546">
    <property type="entry name" value="REC_hyHK_CKI1_RcsC-like"/>
    <property type="match status" value="1"/>
</dbReference>
<dbReference type="GO" id="GO:0000160">
    <property type="term" value="P:phosphorelay signal transduction system"/>
    <property type="evidence" value="ECO:0007669"/>
    <property type="project" value="InterPro"/>
</dbReference>
<gene>
    <name evidence="3" type="ORF">GMPD_29600</name>
    <name evidence="4" type="ORF">M1B72_14575</name>
</gene>
<keyword evidence="6" id="KW-1185">Reference proteome</keyword>
<feature type="domain" description="Response regulatory" evidence="2">
    <location>
        <begin position="3"/>
        <end position="130"/>
    </location>
</feature>
<feature type="modified residue" description="4-aspartylphosphate" evidence="1">
    <location>
        <position position="56"/>
    </location>
</feature>
<evidence type="ECO:0000313" key="3">
    <source>
        <dbReference type="EMBL" id="GFO65041.1"/>
    </source>
</evidence>
<dbReference type="PROSITE" id="PS50110">
    <property type="entry name" value="RESPONSE_REGULATORY"/>
    <property type="match status" value="1"/>
</dbReference>
<evidence type="ECO:0000313" key="6">
    <source>
        <dbReference type="Proteomes" id="UP000831485"/>
    </source>
</evidence>
<evidence type="ECO:0000256" key="1">
    <source>
        <dbReference type="PROSITE-ProRule" id="PRU00169"/>
    </source>
</evidence>
<evidence type="ECO:0000313" key="4">
    <source>
        <dbReference type="EMBL" id="UPU34667.1"/>
    </source>
</evidence>
<reference evidence="4" key="3">
    <citation type="submission" date="2022-04" db="EMBL/GenBank/DDBJ databases">
        <authorList>
            <person name="Liu G."/>
        </authorList>
    </citation>
    <scope>NUCLEOTIDE SEQUENCE</scope>
    <source>
        <strain evidence="4">RG22</strain>
    </source>
</reference>
<protein>
    <submittedName>
        <fullName evidence="4">Response regulator</fullName>
    </submittedName>
</protein>
<organism evidence="3 5">
    <name type="scientific">Geomonas paludis</name>
    <dbReference type="NCBI Taxonomy" id="2740185"/>
    <lineage>
        <taxon>Bacteria</taxon>
        <taxon>Pseudomonadati</taxon>
        <taxon>Thermodesulfobacteriota</taxon>
        <taxon>Desulfuromonadia</taxon>
        <taxon>Geobacterales</taxon>
        <taxon>Geobacteraceae</taxon>
        <taxon>Geomonas</taxon>
    </lineage>
</organism>
<dbReference type="PANTHER" id="PTHR43228:SF1">
    <property type="entry name" value="TWO-COMPONENT RESPONSE REGULATOR ARR22"/>
    <property type="match status" value="1"/>
</dbReference>
<accession>A0A6V8MY46</accession>
<sequence length="137" mass="15145">MKTCLIVDDEEFSAEMLATMLRKSFDCTIVTSGKEAWSIIEPKWLKGESFDLICCDLTMPELSGHGLIRKIRSLETSRAESCASPSKIFVVSAGTFPWGMGETLLDGVADGYISKPCHRDKLLEMMVQHGVLEPGEI</sequence>
<dbReference type="Pfam" id="PF00072">
    <property type="entry name" value="Response_reg"/>
    <property type="match status" value="1"/>
</dbReference>
<dbReference type="InterPro" id="IPR052048">
    <property type="entry name" value="ST_Response_Regulator"/>
</dbReference>
<evidence type="ECO:0000313" key="5">
    <source>
        <dbReference type="Proteomes" id="UP000568888"/>
    </source>
</evidence>
<dbReference type="InterPro" id="IPR001789">
    <property type="entry name" value="Sig_transdc_resp-reg_receiver"/>
</dbReference>
<evidence type="ECO:0000259" key="2">
    <source>
        <dbReference type="PROSITE" id="PS50110"/>
    </source>
</evidence>
<proteinExistence type="predicted"/>
<dbReference type="SUPFAM" id="SSF52172">
    <property type="entry name" value="CheY-like"/>
    <property type="match status" value="1"/>
</dbReference>
<dbReference type="SMART" id="SM00448">
    <property type="entry name" value="REC"/>
    <property type="match status" value="1"/>
</dbReference>
<dbReference type="PANTHER" id="PTHR43228">
    <property type="entry name" value="TWO-COMPONENT RESPONSE REGULATOR"/>
    <property type="match status" value="1"/>
</dbReference>
<dbReference type="EMBL" id="BLXY01000006">
    <property type="protein sequence ID" value="GFO65041.1"/>
    <property type="molecule type" value="Genomic_DNA"/>
</dbReference>